<protein>
    <submittedName>
        <fullName evidence="1">Uncharacterized protein</fullName>
    </submittedName>
</protein>
<proteinExistence type="predicted"/>
<dbReference type="EMBL" id="CYXY01000011">
    <property type="protein sequence ID" value="CUN02092.1"/>
    <property type="molecule type" value="Genomic_DNA"/>
</dbReference>
<dbReference type="RefSeq" id="WP_055073029.1">
    <property type="nucleotide sequence ID" value="NZ_BAABYN010000001.1"/>
</dbReference>
<sequence length="75" mass="9001">MSQTEITKCEKMDRETFYQYILDNFTLSGGEQRIVDTILQFIESHYNDYDKQQEILRELLCDIDLTEEELKNVCL</sequence>
<reference evidence="1 2" key="1">
    <citation type="submission" date="2015-09" db="EMBL/GenBank/DDBJ databases">
        <authorList>
            <consortium name="Pathogen Informatics"/>
        </authorList>
    </citation>
    <scope>NUCLEOTIDE SEQUENCE [LARGE SCALE GENOMIC DNA]</scope>
    <source>
        <strain evidence="1 2">2789STDY5834959</strain>
    </source>
</reference>
<name>A0A173TH05_ANAHA</name>
<accession>A0A173TH05</accession>
<organism evidence="1 2">
    <name type="scientific">Anaerostipes hadrus</name>
    <dbReference type="NCBI Taxonomy" id="649756"/>
    <lineage>
        <taxon>Bacteria</taxon>
        <taxon>Bacillati</taxon>
        <taxon>Bacillota</taxon>
        <taxon>Clostridia</taxon>
        <taxon>Lachnospirales</taxon>
        <taxon>Lachnospiraceae</taxon>
        <taxon>Anaerostipes</taxon>
    </lineage>
</organism>
<dbReference type="AlphaFoldDB" id="A0A173TH05"/>
<gene>
    <name evidence="1" type="ORF">ERS852571_02036</name>
</gene>
<evidence type="ECO:0000313" key="1">
    <source>
        <dbReference type="EMBL" id="CUN02092.1"/>
    </source>
</evidence>
<dbReference type="Proteomes" id="UP000095553">
    <property type="component" value="Unassembled WGS sequence"/>
</dbReference>
<evidence type="ECO:0000313" key="2">
    <source>
        <dbReference type="Proteomes" id="UP000095553"/>
    </source>
</evidence>